<dbReference type="Gramene" id="TraesCLE_scaffold_066632_01G000200.1">
    <property type="protein sequence ID" value="TraesCLE_scaffold_066632_01G000200.1"/>
    <property type="gene ID" value="TraesCLE_scaffold_066632_01G000200"/>
</dbReference>
<evidence type="ECO:0000256" key="5">
    <source>
        <dbReference type="ARBA" id="ARBA00023242"/>
    </source>
</evidence>
<dbReference type="GeneID" id="123164699"/>
<keyword evidence="4" id="KW-0804">Transcription</keyword>
<dbReference type="Gramene" id="TraesCS7D02G207400.1">
    <property type="protein sequence ID" value="TraesCS7D02G207400.1.cds1"/>
    <property type="gene ID" value="TraesCS7D02G207400"/>
</dbReference>
<keyword evidence="9" id="KW-1185">Reference proteome</keyword>
<evidence type="ECO:0000256" key="3">
    <source>
        <dbReference type="ARBA" id="ARBA00023125"/>
    </source>
</evidence>
<dbReference type="Gramene" id="TraesSTA7D03G04337170.1">
    <property type="protein sequence ID" value="TraesSTA7D03G04337170.1.CDS1"/>
    <property type="gene ID" value="TraesSTA7D03G04337170"/>
</dbReference>
<dbReference type="PROSITE" id="PS51005">
    <property type="entry name" value="NAC"/>
    <property type="match status" value="1"/>
</dbReference>
<evidence type="ECO:0000256" key="1">
    <source>
        <dbReference type="ARBA" id="ARBA00004123"/>
    </source>
</evidence>
<dbReference type="Gramene" id="TraesCS7D03G0463300.1">
    <property type="protein sequence ID" value="TraesCS7D03G0463300.1.CDS1"/>
    <property type="gene ID" value="TraesCS7D03G0463300"/>
</dbReference>
<dbReference type="Gramene" id="TraesLDM7D03G04350050.1">
    <property type="protein sequence ID" value="TraesLDM7D03G04350050.1.CDS1"/>
    <property type="gene ID" value="TraesLDM7D03G04350050"/>
</dbReference>
<gene>
    <name evidence="8" type="primary">LOC123164699</name>
</gene>
<evidence type="ECO:0000313" key="9">
    <source>
        <dbReference type="Proteomes" id="UP000019116"/>
    </source>
</evidence>
<dbReference type="GO" id="GO:0005634">
    <property type="term" value="C:nucleus"/>
    <property type="evidence" value="ECO:0007669"/>
    <property type="project" value="UniProtKB-SubCell"/>
</dbReference>
<evidence type="ECO:0000256" key="4">
    <source>
        <dbReference type="ARBA" id="ARBA00023163"/>
    </source>
</evidence>
<keyword evidence="2" id="KW-0805">Transcription regulation</keyword>
<dbReference type="Gramene" id="TraesKAR7D01G0122750.1">
    <property type="protein sequence ID" value="cds.TraesKAR7D01G0122750.1"/>
    <property type="gene ID" value="TraesKAR7D01G0122750"/>
</dbReference>
<dbReference type="OrthoDB" id="696608at2759"/>
<dbReference type="Gramene" id="TraesLAC7D03G04290600.1">
    <property type="protein sequence ID" value="TraesLAC7D03G04290600.1.CDS1"/>
    <property type="gene ID" value="TraesLAC7D03G04290600"/>
</dbReference>
<dbReference type="Gramene" id="TraesJAG7D03G04326680.2">
    <property type="protein sequence ID" value="TraesJAG7D03G04326680.2.CDS1"/>
    <property type="gene ID" value="TraesJAG7D03G04326680"/>
</dbReference>
<feature type="region of interest" description="Disordered" evidence="6">
    <location>
        <begin position="158"/>
        <end position="209"/>
    </location>
</feature>
<dbReference type="Pfam" id="PF02365">
    <property type="entry name" value="NAM"/>
    <property type="match status" value="1"/>
</dbReference>
<dbReference type="Gramene" id="TraesCAD_scaffold_030288_01G000100.1">
    <property type="protein sequence ID" value="TraesCAD_scaffold_030288_01G000100.1"/>
    <property type="gene ID" value="TraesCAD_scaffold_030288_01G000100"/>
</dbReference>
<dbReference type="Gramene" id="TraesROB_scaffold_079131_01G000100.1">
    <property type="protein sequence ID" value="TraesROB_scaffold_079131_01G000100.1"/>
    <property type="gene ID" value="TraesROB_scaffold_079131_01G000100"/>
</dbReference>
<evidence type="ECO:0000259" key="7">
    <source>
        <dbReference type="PROSITE" id="PS51005"/>
    </source>
</evidence>
<dbReference type="SUPFAM" id="SSF101941">
    <property type="entry name" value="NAC domain"/>
    <property type="match status" value="1"/>
</dbReference>
<dbReference type="InterPro" id="IPR003441">
    <property type="entry name" value="NAC-dom"/>
</dbReference>
<feature type="region of interest" description="Disordered" evidence="6">
    <location>
        <begin position="259"/>
        <end position="279"/>
    </location>
</feature>
<dbReference type="EnsemblPlants" id="TraesCS7D02G207400.1">
    <property type="protein sequence ID" value="TraesCS7D02G207400.1.cds1"/>
    <property type="gene ID" value="TraesCS7D02G207400"/>
</dbReference>
<evidence type="ECO:0000256" key="2">
    <source>
        <dbReference type="ARBA" id="ARBA00023015"/>
    </source>
</evidence>
<dbReference type="Gramene" id="TraesARI7D03G04419050.1">
    <property type="protein sequence ID" value="TraesARI7D03G04419050.1.CDS1"/>
    <property type="gene ID" value="TraesARI7D03G04419050"/>
</dbReference>
<dbReference type="Gramene" id="TraesPARA_EIv1.0_2551870.1">
    <property type="protein sequence ID" value="TraesPARA_EIv1.0_2551870.1.CDS1"/>
    <property type="gene ID" value="TraesPARA_EIv1.0_2551870"/>
</dbReference>
<sequence>MEGLDVFQHYRLNPTDVEAVTYYLPRLIAGQLHGAEKFIHHVDIYSCEPKDLAAKIAPVPQAASSGDRFFLTTRKSKNGSKTQSVRTAAGGTWTVNATTTVRHAGVEVGERKNLSFRKKGKSTGWVMEEYKCLLPEAVVSDGVKVFCKIHLAQHPPDAARQESAAYKLQEPQREPVTASTHAQKRPAPAAAADPHPPRPNKRMRGAVPVPAPATPSFWTHGEAARAMYGPLACTNFTVQDAQVPAVAVPAAIEGASASCESTTTSSHSGVASSSDNMQRQAQAPEISSQSDVLESVKHYSQQQMIVPEAGSSIARSTSEEDVFEPLEPVSNLLDGEADGFDIEELMRMMEDDPIEAEPVTGANTGVEMGQQEPLYLDTLDQGMLDDMLQSDEPYSMWISEDRAMHDPSFHDADKQKRYNAASDLDAPSLQGQDHLFKPRPCFSDPFEAAWNAEEALEKEKRDNLHAGPLGGHNNFFSSASVH</sequence>
<dbReference type="GO" id="GO:0006355">
    <property type="term" value="P:regulation of DNA-templated transcription"/>
    <property type="evidence" value="ECO:0007669"/>
    <property type="project" value="InterPro"/>
</dbReference>
<dbReference type="PANTHER" id="PTHR31989">
    <property type="entry name" value="NAC DOMAIN-CONTAINING PROTEIN 82-RELATED"/>
    <property type="match status" value="1"/>
</dbReference>
<proteinExistence type="predicted"/>
<dbReference type="STRING" id="4565.A0A3B6TH41"/>
<feature type="compositionally biased region" description="Low complexity" evidence="6">
    <location>
        <begin position="259"/>
        <end position="274"/>
    </location>
</feature>
<dbReference type="RefSeq" id="XP_044438185.1">
    <property type="nucleotide sequence ID" value="XM_044582250.1"/>
</dbReference>
<organism evidence="8">
    <name type="scientific">Triticum aestivum</name>
    <name type="common">Wheat</name>
    <dbReference type="NCBI Taxonomy" id="4565"/>
    <lineage>
        <taxon>Eukaryota</taxon>
        <taxon>Viridiplantae</taxon>
        <taxon>Streptophyta</taxon>
        <taxon>Embryophyta</taxon>
        <taxon>Tracheophyta</taxon>
        <taxon>Spermatophyta</taxon>
        <taxon>Magnoliopsida</taxon>
        <taxon>Liliopsida</taxon>
        <taxon>Poales</taxon>
        <taxon>Poaceae</taxon>
        <taxon>BOP clade</taxon>
        <taxon>Pooideae</taxon>
        <taxon>Triticodae</taxon>
        <taxon>Triticeae</taxon>
        <taxon>Triticinae</taxon>
        <taxon>Triticum</taxon>
    </lineage>
</organism>
<protein>
    <recommendedName>
        <fullName evidence="7">NAC domain-containing protein</fullName>
    </recommendedName>
</protein>
<evidence type="ECO:0000313" key="8">
    <source>
        <dbReference type="EnsemblPlants" id="TraesCS7D02G207400.1.cds1"/>
    </source>
</evidence>
<dbReference type="KEGG" id="taes:123164699"/>
<comment type="subcellular location">
    <subcellularLocation>
        <location evidence="1">Nucleus</location>
    </subcellularLocation>
</comment>
<dbReference type="AlphaFoldDB" id="A0A3B6TH41"/>
<evidence type="ECO:0000256" key="6">
    <source>
        <dbReference type="SAM" id="MobiDB-lite"/>
    </source>
</evidence>
<dbReference type="Gramene" id="TraesJUL7D03G04387240.1">
    <property type="protein sequence ID" value="TraesJUL7D03G04387240.1.CDS1"/>
    <property type="gene ID" value="TraesJUL7D03G04387240"/>
</dbReference>
<feature type="region of interest" description="Disordered" evidence="6">
    <location>
        <begin position="459"/>
        <end position="482"/>
    </location>
</feature>
<dbReference type="GO" id="GO:0003677">
    <property type="term" value="F:DNA binding"/>
    <property type="evidence" value="ECO:0007669"/>
    <property type="project" value="UniProtKB-KW"/>
</dbReference>
<reference evidence="8" key="1">
    <citation type="submission" date="2018-08" db="EMBL/GenBank/DDBJ databases">
        <authorList>
            <person name="Rossello M."/>
        </authorList>
    </citation>
    <scope>NUCLEOTIDE SEQUENCE [LARGE SCALE GENOMIC DNA]</scope>
    <source>
        <strain evidence="8">cv. Chinese Spring</strain>
    </source>
</reference>
<dbReference type="Proteomes" id="UP000019116">
    <property type="component" value="Chromosome 7D"/>
</dbReference>
<dbReference type="Gramene" id="TraesWEE_scaffold_007719_01G000100.1">
    <property type="protein sequence ID" value="TraesWEE_scaffold_007719_01G000100.1"/>
    <property type="gene ID" value="TraesWEE_scaffold_007719_01G000100"/>
</dbReference>
<dbReference type="Gene3D" id="2.170.150.80">
    <property type="entry name" value="NAC domain"/>
    <property type="match status" value="1"/>
</dbReference>
<keyword evidence="5" id="KW-0539">Nucleus</keyword>
<feature type="domain" description="NAC" evidence="7">
    <location>
        <begin position="6"/>
        <end position="152"/>
    </location>
</feature>
<keyword evidence="3" id="KW-0238">DNA-binding</keyword>
<dbReference type="InterPro" id="IPR036093">
    <property type="entry name" value="NAC_dom_sf"/>
</dbReference>
<reference evidence="8" key="2">
    <citation type="submission" date="2018-10" db="UniProtKB">
        <authorList>
            <consortium name="EnsemblPlants"/>
        </authorList>
    </citation>
    <scope>IDENTIFICATION</scope>
</reference>
<accession>A0A3B6TH41</accession>
<name>A0A3B6TH41_WHEAT</name>